<feature type="region of interest" description="Disordered" evidence="1">
    <location>
        <begin position="1731"/>
        <end position="1781"/>
    </location>
</feature>
<reference evidence="2 3" key="1">
    <citation type="submission" date="2016-10" db="EMBL/GenBank/DDBJ databases">
        <authorList>
            <person name="de Groot N.N."/>
        </authorList>
    </citation>
    <scope>NUCLEOTIDE SEQUENCE [LARGE SCALE GENOMIC DNA]</scope>
    <source>
        <strain evidence="2 3">CGMCC 4.3510</strain>
    </source>
</reference>
<gene>
    <name evidence="2" type="ORF">SAMN05216251_11598</name>
</gene>
<dbReference type="CDD" id="cd22744">
    <property type="entry name" value="OTU"/>
    <property type="match status" value="1"/>
</dbReference>
<feature type="region of interest" description="Disordered" evidence="1">
    <location>
        <begin position="1386"/>
        <end position="1415"/>
    </location>
</feature>
<feature type="compositionally biased region" description="Basic and acidic residues" evidence="1">
    <location>
        <begin position="632"/>
        <end position="667"/>
    </location>
</feature>
<dbReference type="PANTHER" id="PTHR24216">
    <property type="entry name" value="PAXILLIN-RELATED"/>
    <property type="match status" value="1"/>
</dbReference>
<proteinExistence type="predicted"/>
<dbReference type="PANTHER" id="PTHR24216:SF65">
    <property type="entry name" value="PAXILLIN-LIKE PROTEIN 1"/>
    <property type="match status" value="1"/>
</dbReference>
<accession>A0A1I2IXI1</accession>
<name>A0A1I2IXI1_9ACTN</name>
<feature type="compositionally biased region" description="Basic and acidic residues" evidence="1">
    <location>
        <begin position="1197"/>
        <end position="1211"/>
    </location>
</feature>
<feature type="compositionally biased region" description="Low complexity" evidence="1">
    <location>
        <begin position="1644"/>
        <end position="1658"/>
    </location>
</feature>
<feature type="region of interest" description="Disordered" evidence="1">
    <location>
        <begin position="1599"/>
        <end position="1670"/>
    </location>
</feature>
<feature type="compositionally biased region" description="Low complexity" evidence="1">
    <location>
        <begin position="510"/>
        <end position="520"/>
    </location>
</feature>
<feature type="region of interest" description="Disordered" evidence="1">
    <location>
        <begin position="821"/>
        <end position="841"/>
    </location>
</feature>
<feature type="region of interest" description="Disordered" evidence="1">
    <location>
        <begin position="871"/>
        <end position="912"/>
    </location>
</feature>
<feature type="compositionally biased region" description="Basic and acidic residues" evidence="1">
    <location>
        <begin position="1625"/>
        <end position="1643"/>
    </location>
</feature>
<keyword evidence="3" id="KW-1185">Reference proteome</keyword>
<protein>
    <recommendedName>
        <fullName evidence="4">OTU domain-containing protein</fullName>
    </recommendedName>
</protein>
<feature type="region of interest" description="Disordered" evidence="1">
    <location>
        <begin position="441"/>
        <end position="667"/>
    </location>
</feature>
<organism evidence="2 3">
    <name type="scientific">Actinacidiphila alni</name>
    <dbReference type="NCBI Taxonomy" id="380248"/>
    <lineage>
        <taxon>Bacteria</taxon>
        <taxon>Bacillati</taxon>
        <taxon>Actinomycetota</taxon>
        <taxon>Actinomycetes</taxon>
        <taxon>Kitasatosporales</taxon>
        <taxon>Streptomycetaceae</taxon>
        <taxon>Actinacidiphila</taxon>
    </lineage>
</organism>
<sequence>MEGPHRVLAAVLEEFEAVMERVRRGVSGNVSGPWSESYSGAMSSFVGEGGADYVRSVRLSAVRTADYARETGYQISYTQRMIVAQVVQFLAEWALTLVLAVFNPVGALLEQSFLRALYGVVMRSVLVRLVAVVGAYEALNVGLAGAMDGLVRWSLSAEGRRTDFGSDYARQSVGFGAVQGAFTVFVPFVGSGLGGVLSKGLGRDVTGDVTGALENALAHHGIRDVTRDVSRDTTRDVGRDFTGAGVRGVPGGLPPRGAVPEPGPVVGPVGEGFAREVGSLVGWVAGLAGRGRLDTAVPGVLRVRAGEVFARDLGPLVGADAAREAGQRWAQALTANLGRKNLGRSLDDALEGLPVGARVRQALSHEVAAVLGRDWGRTASHLAGDAAANAAHQNISEGVYNAATTGKFTTSWATGISGAAAGLAGHALAFHATNLGSGLRTKLGLDTPPPTPTTTSGTPTADIKTSTPDITTSPAETGPGTDKPAHTTGEPHTTSDSTPDRTAMPGDQIPTATGPSLPTATPLPPRTPLNRPGTLDHPATTRPNTTTNTPTTSSNTSTNSGKDHPTRTPTLRTFHFTEPTPGAWTPTPPRPTPTTTTGSDAATNIRPDIAEPVALAREELPPPLDPTSTRFAESRTTDEPKEKRFELDGQRHVDPERPDTVFDHDPDAPVRLELNGGWTRFSSQERHDLLHFVKGHLTTRPENLPMPDEDDIAVLWHDLTRLQQRLPLSQVAEHIARLWLSPDPPKVRGGMLPHRHERGASARRDASAPYPRRTPASRGNSLFSASASPAPEDAPVPTPAPEEAPARTPALRALVLPPILPRQQERTADADVAAAEDSAEESDFLAAALAREETDESDASESDIDDAAENAGAVTDDERSSIHAQPSASAHRQLGDAAREPVSSQPAGPRPRFTLASVGLTVEQRRAVAALLKRDANRGATLGGLWDHINAVYGLRLTAQQIHRFHHAIARNRAAERAVRILPLLTRDYLPNGDVTRAMRDFYALPDRRGERPPRDFVVGVDGRQVPLGSRMRDWARSGLALNHLSNELNEQLERYGWTTEIRGGKSYLRSQVPGLSYDRVPVADVLAEEYPQVRDLPPQRDDSLTWVRTHVLDEQRPGHDEMPPLTWVGRREPVRRSVPSRGQDPVRSDPGPETTDTVVDPAAFGRAPEQAPRAMAPVLPEPVGDIRSEAMPAQEPDERPPTPEESANTKDRALIDALDAYYGHFGGRRRHGLLPPRGTGIRVGARDVRTVLYTWKNHGRQEEEVGSALQSALRKYGFEFHRADGKLYLRRAGYRPVKNRFGDNGDLIRAARIYFSNPRKRGTVPAGGVEVTVDDKPIKIGNFMQDWRTEGIASEKFSEALLAELRGFGLETEVRGERIYLASGGRRRGGPRAHGTGTADRVDGPPRIADTTPDGHMLARRHTGAENSRRVRAELTDRELVQVRERWAADRGWRVENVPADGDCFFHALVGVAGLPMTAAQARTALADAVEEDLRRPAQARTLWTVELNGHFEAMAPHDGRTRTGAEGVVAQLRAPGEYDNVTADLVPYLASVVFGLRLQTFGMNARGEFASTYTYGELERPLVSMLRVQPEPPAGAHWMILRPDPTVPMGGGDRRISAQAPRDSADERLADRAERVLRGESGRPAPAGPDPARSAAQPPPREAPRLPDGLHHFVATSVRGLRRDALAPDAEGVAEVWARLQPHERLLPVPYLANLIAQIIIHGGPVRMRGAGQPTKGETPAVPGEAEASTSGTAASLPQPYVADPLAPAEGDHELWSPMPASATDVRDIRYATAAAVFERRLGDYLAGRQEPVRQLRAVARALWNLVIGLAPGSIAKLGIPMPHVTGAVGRQPAALMEVVGGGNLRELVALLQASASRLPLRPAFPGAAPVHESSVLDDIWKAERELGSAYRLGPLRVQAIMEERPQRIQGPPMDTWQQLRHVNPPLSRRERAFASEATPDGVRLMWERAEDVTSIRLDSDLHRNGQRTGALISTGTSGSAVLHLGLVDNLVELQRFRKIRSEANGGSEVEELVVDMNEVLLGLTGFFLSAGHHTLHEIMRSAELWDRANGRRFGFTAVDNWTRYRSLPGITEAELREHVAVGGLFPDEIAYQGVEDRYDEAVDVTAGTAMLAESGIEAETWRARLDALAEGVPPGAEVLGRQGFPQDRLSAWSAYWAAGRNAAAAQERVAPLMTGLGARFDDRARAVAEGGEWQAATLALVRALRDLESRAEDLRAWGLVPDRLPAVARAEWE</sequence>
<feature type="compositionally biased region" description="Polar residues" evidence="1">
    <location>
        <begin position="463"/>
        <end position="475"/>
    </location>
</feature>
<dbReference type="EMBL" id="FONG01000015">
    <property type="protein sequence ID" value="SFF47202.1"/>
    <property type="molecule type" value="Genomic_DNA"/>
</dbReference>
<feature type="compositionally biased region" description="Low complexity" evidence="1">
    <location>
        <begin position="528"/>
        <end position="560"/>
    </location>
</feature>
<feature type="compositionally biased region" description="Pro residues" evidence="1">
    <location>
        <begin position="792"/>
        <end position="802"/>
    </location>
</feature>
<feature type="region of interest" description="Disordered" evidence="1">
    <location>
        <begin position="1192"/>
        <end position="1211"/>
    </location>
</feature>
<evidence type="ECO:0000313" key="2">
    <source>
        <dbReference type="EMBL" id="SFF47202.1"/>
    </source>
</evidence>
<dbReference type="STRING" id="380248.SAMN05216251_11598"/>
<evidence type="ECO:0008006" key="4">
    <source>
        <dbReference type="Google" id="ProtNLM"/>
    </source>
</evidence>
<feature type="region of interest" description="Disordered" evidence="1">
    <location>
        <begin position="1116"/>
        <end position="1162"/>
    </location>
</feature>
<feature type="region of interest" description="Disordered" evidence="1">
    <location>
        <begin position="742"/>
        <end position="806"/>
    </location>
</feature>
<dbReference type="Proteomes" id="UP000199323">
    <property type="component" value="Unassembled WGS sequence"/>
</dbReference>
<evidence type="ECO:0000256" key="1">
    <source>
        <dbReference type="SAM" id="MobiDB-lite"/>
    </source>
</evidence>
<feature type="compositionally biased region" description="Low complexity" evidence="1">
    <location>
        <begin position="1746"/>
        <end position="1758"/>
    </location>
</feature>
<evidence type="ECO:0000313" key="3">
    <source>
        <dbReference type="Proteomes" id="UP000199323"/>
    </source>
</evidence>